<sequence length="312" mass="35692">MKLSIIIPCLNEEEMIPIFFKEVASHLEQLPVVPEYIFIDDGSTDRTLAEIKKLHHQYPDQLHFISFSRNFGKEAAIYAGLQASTGDLVCLMDADLQDPPRLLKEMYALITEEGYDCVGTKRTNRQGEPYFRSFFANRFYKLMQKVSKTPIELGERDFRMMTRQVVDSVLTLTEYNRFSKGLFNWVGFKKCYLSYDNQERVAGETSWSFIGLVKYSLEALIDFSDMPLTFVSLLGIGSCVLSGLALLFIIIRTLINGDPTPGWPSLVCIILFVGGLQLLSLGIVGKYISKIFLETKKRPIYLIRERDKVKEK</sequence>
<keyword evidence="3" id="KW-0808">Transferase</keyword>
<protein>
    <submittedName>
        <fullName evidence="3">Glycosyltransferase</fullName>
    </submittedName>
</protein>
<dbReference type="InterPro" id="IPR001173">
    <property type="entry name" value="Glyco_trans_2-like"/>
</dbReference>
<dbReference type="CDD" id="cd04187">
    <property type="entry name" value="DPM1_like_bac"/>
    <property type="match status" value="1"/>
</dbReference>
<dbReference type="GO" id="GO:0005886">
    <property type="term" value="C:plasma membrane"/>
    <property type="evidence" value="ECO:0007669"/>
    <property type="project" value="TreeGrafter"/>
</dbReference>
<keyword evidence="1" id="KW-1133">Transmembrane helix</keyword>
<evidence type="ECO:0000313" key="4">
    <source>
        <dbReference type="Proteomes" id="UP000277864"/>
    </source>
</evidence>
<evidence type="ECO:0000313" key="3">
    <source>
        <dbReference type="EMBL" id="RST88959.1"/>
    </source>
</evidence>
<accession>A0A3R9YWI7</accession>
<dbReference type="PANTHER" id="PTHR48090">
    <property type="entry name" value="UNDECAPRENYL-PHOSPHATE 4-DEOXY-4-FORMAMIDO-L-ARABINOSE TRANSFERASE-RELATED"/>
    <property type="match status" value="1"/>
</dbReference>
<evidence type="ECO:0000259" key="2">
    <source>
        <dbReference type="Pfam" id="PF00535"/>
    </source>
</evidence>
<feature type="domain" description="Glycosyltransferase 2-like" evidence="2">
    <location>
        <begin position="4"/>
        <end position="168"/>
    </location>
</feature>
<dbReference type="InterPro" id="IPR029044">
    <property type="entry name" value="Nucleotide-diphossugar_trans"/>
</dbReference>
<keyword evidence="1" id="KW-0812">Transmembrane</keyword>
<keyword evidence="4" id="KW-1185">Reference proteome</keyword>
<dbReference type="AlphaFoldDB" id="A0A3R9YWI7"/>
<dbReference type="GO" id="GO:0016740">
    <property type="term" value="F:transferase activity"/>
    <property type="evidence" value="ECO:0007669"/>
    <property type="project" value="UniProtKB-KW"/>
</dbReference>
<dbReference type="Pfam" id="PF00535">
    <property type="entry name" value="Glycos_transf_2"/>
    <property type="match status" value="1"/>
</dbReference>
<dbReference type="Proteomes" id="UP000277864">
    <property type="component" value="Unassembled WGS sequence"/>
</dbReference>
<dbReference type="SUPFAM" id="SSF53448">
    <property type="entry name" value="Nucleotide-diphospho-sugar transferases"/>
    <property type="match status" value="1"/>
</dbReference>
<reference evidence="3 4" key="1">
    <citation type="submission" date="2018-03" db="EMBL/GenBank/DDBJ databases">
        <authorList>
            <person name="Gulvik C.A."/>
        </authorList>
    </citation>
    <scope>NUCLEOTIDE SEQUENCE [LARGE SCALE GENOMIC DNA]</scope>
    <source>
        <strain evidence="3 4">JCM 31581</strain>
    </source>
</reference>
<organism evidence="3 4">
    <name type="scientific">Vagococcus humatus</name>
    <dbReference type="NCBI Taxonomy" id="1889241"/>
    <lineage>
        <taxon>Bacteria</taxon>
        <taxon>Bacillati</taxon>
        <taxon>Bacillota</taxon>
        <taxon>Bacilli</taxon>
        <taxon>Lactobacillales</taxon>
        <taxon>Enterococcaceae</taxon>
        <taxon>Vagococcus</taxon>
    </lineage>
</organism>
<dbReference type="EMBL" id="PXZH01000004">
    <property type="protein sequence ID" value="RST88959.1"/>
    <property type="molecule type" value="Genomic_DNA"/>
</dbReference>
<feature type="transmembrane region" description="Helical" evidence="1">
    <location>
        <begin position="263"/>
        <end position="288"/>
    </location>
</feature>
<proteinExistence type="predicted"/>
<dbReference type="Gene3D" id="3.90.550.10">
    <property type="entry name" value="Spore Coat Polysaccharide Biosynthesis Protein SpsA, Chain A"/>
    <property type="match status" value="1"/>
</dbReference>
<keyword evidence="1" id="KW-0472">Membrane</keyword>
<dbReference type="InterPro" id="IPR050256">
    <property type="entry name" value="Glycosyltransferase_2"/>
</dbReference>
<comment type="caution">
    <text evidence="3">The sequence shown here is derived from an EMBL/GenBank/DDBJ whole genome shotgun (WGS) entry which is preliminary data.</text>
</comment>
<feature type="transmembrane region" description="Helical" evidence="1">
    <location>
        <begin position="230"/>
        <end position="251"/>
    </location>
</feature>
<dbReference type="OrthoDB" id="9807778at2"/>
<dbReference type="PANTHER" id="PTHR48090:SF8">
    <property type="entry name" value="GLYCOSYLTRANSFERASE CSBB-RELATED"/>
    <property type="match status" value="1"/>
</dbReference>
<dbReference type="RefSeq" id="WP_125943637.1">
    <property type="nucleotide sequence ID" value="NZ_PXZH01000004.1"/>
</dbReference>
<evidence type="ECO:0000256" key="1">
    <source>
        <dbReference type="SAM" id="Phobius"/>
    </source>
</evidence>
<gene>
    <name evidence="3" type="ORF">C7P63_07925</name>
</gene>
<name>A0A3R9YWI7_9ENTE</name>